<evidence type="ECO:0000313" key="1">
    <source>
        <dbReference type="EMBL" id="KKW45832.1"/>
    </source>
</evidence>
<proteinExistence type="predicted"/>
<name>A0A0G2AWE6_9BACT</name>
<dbReference type="EMBL" id="LCSD01000037">
    <property type="protein sequence ID" value="KKW45832.1"/>
    <property type="molecule type" value="Genomic_DNA"/>
</dbReference>
<protein>
    <submittedName>
        <fullName evidence="1">Uncharacterized protein</fullName>
    </submittedName>
</protein>
<sequence>MNVSNGFSKIALSLGILAIAGGLAAWLWFGSSASSHYPRLVVISDNLHQGDSRAALDVAREVIGSPTVAPEAKAAAAINTATVPYDLSGSVEDARTSIRELKHIAADESLSRATRASAMNMLALWYAYSGNDRTVFKEIFGDEPYASQRVPGSRTASIRNIFLASYDVWPTSRAGIGIASSYISQLFGDETLSTDVRAQYLAETERYLREAEALTADERAFYRAYEETNLYAAFLYWKAYALGGLAYFQHGGYGEAYRQAYDELIAFLSEQGTPVQKRRLALVEWRYATYLLLVDNDAASARAQLEAAVSAVSQSPDPEADSLTRLVRSILADAKGAPNAPLVEKLNQTMAASPEFKAWVESL</sequence>
<reference evidence="1 2" key="1">
    <citation type="journal article" date="2015" name="Nature">
        <title>rRNA introns, odd ribosomes, and small enigmatic genomes across a large radiation of phyla.</title>
        <authorList>
            <person name="Brown C.T."/>
            <person name="Hug L.A."/>
            <person name="Thomas B.C."/>
            <person name="Sharon I."/>
            <person name="Castelle C.J."/>
            <person name="Singh A."/>
            <person name="Wilkins M.J."/>
            <person name="Williams K.H."/>
            <person name="Banfield J.F."/>
        </authorList>
    </citation>
    <scope>NUCLEOTIDE SEQUENCE [LARGE SCALE GENOMIC DNA]</scope>
</reference>
<gene>
    <name evidence="1" type="ORF">UY98_C0037G0003</name>
</gene>
<dbReference type="AlphaFoldDB" id="A0A0G2AWE6"/>
<organism evidence="1 2">
    <name type="scientific">Candidatus Kaiserbacteria bacterium GW2011_GWA2_58_9</name>
    <dbReference type="NCBI Taxonomy" id="1618672"/>
    <lineage>
        <taxon>Bacteria</taxon>
        <taxon>Candidatus Kaiseribacteriota</taxon>
    </lineage>
</organism>
<accession>A0A0G2AWE6</accession>
<evidence type="ECO:0000313" key="2">
    <source>
        <dbReference type="Proteomes" id="UP000034789"/>
    </source>
</evidence>
<comment type="caution">
    <text evidence="1">The sequence shown here is derived from an EMBL/GenBank/DDBJ whole genome shotgun (WGS) entry which is preliminary data.</text>
</comment>
<dbReference type="Proteomes" id="UP000034789">
    <property type="component" value="Unassembled WGS sequence"/>
</dbReference>